<evidence type="ECO:0000313" key="2">
    <source>
        <dbReference type="EMBL" id="OON18709.1"/>
    </source>
</evidence>
<dbReference type="Gene3D" id="3.30.559.70">
    <property type="entry name" value="Choline/Carnitine o-acyltransferase, domain 2"/>
    <property type="match status" value="1"/>
</dbReference>
<reference evidence="2 3" key="1">
    <citation type="submission" date="2015-03" db="EMBL/GenBank/DDBJ databases">
        <title>Draft genome of the nematode, Opisthorchis viverrini.</title>
        <authorList>
            <person name="Mitreva M."/>
        </authorList>
    </citation>
    <scope>NUCLEOTIDE SEQUENCE [LARGE SCALE GENOMIC DNA]</scope>
    <source>
        <strain evidence="2">Khon Kaen</strain>
    </source>
</reference>
<dbReference type="Pfam" id="PF00755">
    <property type="entry name" value="Carn_acyltransf"/>
    <property type="match status" value="1"/>
</dbReference>
<dbReference type="SUPFAM" id="SSF52777">
    <property type="entry name" value="CoA-dependent acyltransferases"/>
    <property type="match status" value="1"/>
</dbReference>
<proteinExistence type="predicted"/>
<dbReference type="AlphaFoldDB" id="A0A1S8WVY3"/>
<evidence type="ECO:0000313" key="3">
    <source>
        <dbReference type="Proteomes" id="UP000243686"/>
    </source>
</evidence>
<sequence length="88" mass="9985">MFNRILYSDDSPPAIGEEKLAAFTAGPRDAWAIARSTFFSSGINRTSLDAIERVILFCLVDQHFDVRRAKKVYMEVQFAVCRAIAREL</sequence>
<dbReference type="Proteomes" id="UP000243686">
    <property type="component" value="Unassembled WGS sequence"/>
</dbReference>
<gene>
    <name evidence="2" type="ORF">X801_05433</name>
</gene>
<dbReference type="EMBL" id="KV893924">
    <property type="protein sequence ID" value="OON18709.1"/>
    <property type="molecule type" value="Genomic_DNA"/>
</dbReference>
<evidence type="ECO:0000259" key="1">
    <source>
        <dbReference type="Pfam" id="PF00755"/>
    </source>
</evidence>
<feature type="domain" description="Choline/carnitine acyltransferase" evidence="1">
    <location>
        <begin position="2"/>
        <end position="63"/>
    </location>
</feature>
<protein>
    <recommendedName>
        <fullName evidence="1">Choline/carnitine acyltransferase domain-containing protein</fullName>
    </recommendedName>
</protein>
<dbReference type="InterPro" id="IPR039551">
    <property type="entry name" value="Cho/carn_acyl_trans"/>
</dbReference>
<keyword evidence="3" id="KW-1185">Reference proteome</keyword>
<accession>A0A1S8WVY3</accession>
<dbReference type="InterPro" id="IPR042231">
    <property type="entry name" value="Cho/carn_acyl_trans_2"/>
</dbReference>
<name>A0A1S8WVY3_OPIVI</name>
<organism evidence="2 3">
    <name type="scientific">Opisthorchis viverrini</name>
    <name type="common">Southeast Asian liver fluke</name>
    <dbReference type="NCBI Taxonomy" id="6198"/>
    <lineage>
        <taxon>Eukaryota</taxon>
        <taxon>Metazoa</taxon>
        <taxon>Spiralia</taxon>
        <taxon>Lophotrochozoa</taxon>
        <taxon>Platyhelminthes</taxon>
        <taxon>Trematoda</taxon>
        <taxon>Digenea</taxon>
        <taxon>Opisthorchiida</taxon>
        <taxon>Opisthorchiata</taxon>
        <taxon>Opisthorchiidae</taxon>
        <taxon>Opisthorchis</taxon>
    </lineage>
</organism>